<keyword evidence="13" id="KW-0539">Nucleus</keyword>
<dbReference type="CDD" id="cd22970">
    <property type="entry name" value="DD_NDKH5-like"/>
    <property type="match status" value="1"/>
</dbReference>
<protein>
    <recommendedName>
        <fullName evidence="8">Nucleoside diphosphate kinase B</fullName>
    </recommendedName>
    <alternativeName>
        <fullName evidence="17">3'-5' exonuclease NME5</fullName>
    </alternativeName>
    <alternativeName>
        <fullName evidence="16">Nucleoside diphosphate kinase homolog 5</fullName>
    </alternativeName>
</protein>
<evidence type="ECO:0000256" key="9">
    <source>
        <dbReference type="ARBA" id="ARBA00022473"/>
    </source>
</evidence>
<dbReference type="GO" id="GO:0001726">
    <property type="term" value="C:ruffle"/>
    <property type="evidence" value="ECO:0007669"/>
    <property type="project" value="UniProtKB-SubCell"/>
</dbReference>
<sequence>MKMDRKRPYHRVIVEKTLAVIKPDAFHLADEIENVIVKSGFSILQKRRLQLSPEQCHDFYADQTLMFPSLTAFMSSGPIVALMLARDNAIAHWKSLIGPANATKAKETHPECLRAKYGTSELKNALHGSDSCDEAAREIKFMFPNSIAEHVPSRCETEEYMNQYVNPALLKGLTELCKEKPLNPCIWLADWLLKNNPNQPQICDKDTVED</sequence>
<dbReference type="GO" id="GO:0006228">
    <property type="term" value="P:UTP biosynthetic process"/>
    <property type="evidence" value="ECO:0007669"/>
    <property type="project" value="InterPro"/>
</dbReference>
<evidence type="ECO:0000313" key="21">
    <source>
        <dbReference type="EMBL" id="SBP80952.1"/>
    </source>
</evidence>
<keyword evidence="21" id="KW-0808">Transferase</keyword>
<evidence type="ECO:0000256" key="18">
    <source>
        <dbReference type="PROSITE-ProRule" id="PRU00706"/>
    </source>
</evidence>
<evidence type="ECO:0000256" key="11">
    <source>
        <dbReference type="ARBA" id="ARBA00022723"/>
    </source>
</evidence>
<dbReference type="PROSITE" id="PS51374">
    <property type="entry name" value="NDPK_LIKE"/>
    <property type="match status" value="1"/>
</dbReference>
<evidence type="ECO:0000259" key="20">
    <source>
        <dbReference type="SMART" id="SM00562"/>
    </source>
</evidence>
<accession>A0A1A8CME6</accession>
<dbReference type="InterPro" id="IPR007858">
    <property type="entry name" value="Dpy-30_motif"/>
</dbReference>
<keyword evidence="14" id="KW-0966">Cell projection</keyword>
<dbReference type="GO" id="GO:0003341">
    <property type="term" value="P:cilium movement"/>
    <property type="evidence" value="ECO:0007669"/>
    <property type="project" value="TreeGrafter"/>
</dbReference>
<keyword evidence="11" id="KW-0479">Metal-binding</keyword>
<keyword evidence="9" id="KW-0217">Developmental protein</keyword>
<dbReference type="FunFam" id="1.20.890.10:FF:000008">
    <property type="entry name" value="Nucleoside diphosphate kinase homolog 5"/>
    <property type="match status" value="1"/>
</dbReference>
<dbReference type="AlphaFoldDB" id="A0A1A8CME6"/>
<reference evidence="21" key="1">
    <citation type="submission" date="2016-05" db="EMBL/GenBank/DDBJ databases">
        <authorList>
            <person name="Lavstsen T."/>
            <person name="Jespersen J.S."/>
        </authorList>
    </citation>
    <scope>NUCLEOTIDE SEQUENCE</scope>
    <source>
        <tissue evidence="21">Brain</tissue>
    </source>
</reference>
<evidence type="ECO:0000256" key="8">
    <source>
        <dbReference type="ARBA" id="ARBA00013499"/>
    </source>
</evidence>
<evidence type="ECO:0000256" key="12">
    <source>
        <dbReference type="ARBA" id="ARBA00022801"/>
    </source>
</evidence>
<evidence type="ECO:0000256" key="7">
    <source>
        <dbReference type="ARBA" id="ARBA00008142"/>
    </source>
</evidence>
<dbReference type="GO" id="GO:0004550">
    <property type="term" value="F:nucleoside diphosphate kinase activity"/>
    <property type="evidence" value="ECO:0007669"/>
    <property type="project" value="InterPro"/>
</dbReference>
<dbReference type="InterPro" id="IPR034907">
    <property type="entry name" value="NDK-like_dom"/>
</dbReference>
<dbReference type="GO" id="GO:0030027">
    <property type="term" value="C:lamellipodium"/>
    <property type="evidence" value="ECO:0007669"/>
    <property type="project" value="UniProtKB-SubCell"/>
</dbReference>
<dbReference type="GO" id="GO:0005929">
    <property type="term" value="C:cilium"/>
    <property type="evidence" value="ECO:0007669"/>
    <property type="project" value="UniProtKB-SubCell"/>
</dbReference>
<dbReference type="Pfam" id="PF00334">
    <property type="entry name" value="NDK"/>
    <property type="match status" value="1"/>
</dbReference>
<feature type="domain" description="Nucleoside diphosphate kinase-like" evidence="20">
    <location>
        <begin position="14"/>
        <end position="149"/>
    </location>
</feature>
<keyword evidence="10" id="KW-0963">Cytoplasm</keyword>
<comment type="similarity">
    <text evidence="7 18 19">Belongs to the NDK family.</text>
</comment>
<evidence type="ECO:0000256" key="14">
    <source>
        <dbReference type="ARBA" id="ARBA00023273"/>
    </source>
</evidence>
<dbReference type="EMBL" id="HAEA01001396">
    <property type="protein sequence ID" value="SBQ29876.1"/>
    <property type="molecule type" value="Transcribed_RNA"/>
</dbReference>
<name>A0A1A8CME6_NOTKA</name>
<evidence type="ECO:0000256" key="2">
    <source>
        <dbReference type="ARBA" id="ARBA00004123"/>
    </source>
</evidence>
<dbReference type="EMBL" id="HADZ01017011">
    <property type="protein sequence ID" value="SBP80952.1"/>
    <property type="molecule type" value="Transcribed_RNA"/>
</dbReference>
<organism evidence="21">
    <name type="scientific">Nothobranchius kadleci</name>
    <name type="common">African annual killifish</name>
    <dbReference type="NCBI Taxonomy" id="1051664"/>
    <lineage>
        <taxon>Eukaryota</taxon>
        <taxon>Metazoa</taxon>
        <taxon>Chordata</taxon>
        <taxon>Craniata</taxon>
        <taxon>Vertebrata</taxon>
        <taxon>Euteleostomi</taxon>
        <taxon>Actinopterygii</taxon>
        <taxon>Neopterygii</taxon>
        <taxon>Teleostei</taxon>
        <taxon>Neoteleostei</taxon>
        <taxon>Acanthomorphata</taxon>
        <taxon>Ovalentaria</taxon>
        <taxon>Atherinomorphae</taxon>
        <taxon>Cyprinodontiformes</taxon>
        <taxon>Nothobranchiidae</taxon>
        <taxon>Nothobranchius</taxon>
    </lineage>
</organism>
<dbReference type="PRINTS" id="PR01243">
    <property type="entry name" value="NUCDPKINASE"/>
</dbReference>
<dbReference type="Gene3D" id="1.20.890.10">
    <property type="entry name" value="cAMP-dependent protein kinase regulatory subunit, dimerization-anchoring domain"/>
    <property type="match status" value="1"/>
</dbReference>
<dbReference type="GO" id="GO:0005634">
    <property type="term" value="C:nucleus"/>
    <property type="evidence" value="ECO:0007669"/>
    <property type="project" value="UniProtKB-SubCell"/>
</dbReference>
<dbReference type="PANTHER" id="PTHR46161:SF1">
    <property type="entry name" value="NUCLEOSIDE DIPHOSPHATE KINASE HOMOLOG 5"/>
    <property type="match status" value="1"/>
</dbReference>
<comment type="caution">
    <text evidence="18">Lacks conserved residue(s) required for the propagation of feature annotation.</text>
</comment>
<evidence type="ECO:0000256" key="16">
    <source>
        <dbReference type="ARBA" id="ARBA00072632"/>
    </source>
</evidence>
<dbReference type="PANTHER" id="PTHR46161">
    <property type="entry name" value="NUCLEOSIDE DIPHOSPHATE KINASE"/>
    <property type="match status" value="1"/>
</dbReference>
<evidence type="ECO:0000256" key="3">
    <source>
        <dbReference type="ARBA" id="ARBA00004138"/>
    </source>
</evidence>
<evidence type="ECO:0000256" key="6">
    <source>
        <dbReference type="ARBA" id="ARBA00004510"/>
    </source>
</evidence>
<dbReference type="GO" id="GO:1902176">
    <property type="term" value="P:negative regulation of oxidative stress-induced intrinsic apoptotic signaling pathway"/>
    <property type="evidence" value="ECO:0007669"/>
    <property type="project" value="TreeGrafter"/>
</dbReference>
<evidence type="ECO:0000256" key="10">
    <source>
        <dbReference type="ARBA" id="ARBA00022490"/>
    </source>
</evidence>
<dbReference type="InterPro" id="IPR036850">
    <property type="entry name" value="NDK-like_dom_sf"/>
</dbReference>
<evidence type="ECO:0000256" key="15">
    <source>
        <dbReference type="ARBA" id="ARBA00023306"/>
    </source>
</evidence>
<keyword evidence="15" id="KW-0131">Cell cycle</keyword>
<evidence type="ECO:0000256" key="17">
    <source>
        <dbReference type="ARBA" id="ARBA00080200"/>
    </source>
</evidence>
<evidence type="ECO:0000256" key="13">
    <source>
        <dbReference type="ARBA" id="ARBA00023242"/>
    </source>
</evidence>
<dbReference type="Gene3D" id="3.30.70.141">
    <property type="entry name" value="Nucleoside diphosphate kinase-like domain"/>
    <property type="match status" value="1"/>
</dbReference>
<dbReference type="GO" id="GO:0006183">
    <property type="term" value="P:GTP biosynthetic process"/>
    <property type="evidence" value="ECO:0007669"/>
    <property type="project" value="InterPro"/>
</dbReference>
<dbReference type="InterPro" id="IPR001564">
    <property type="entry name" value="Nucleoside_diP_kinase"/>
</dbReference>
<reference evidence="21" key="2">
    <citation type="submission" date="2016-06" db="EMBL/GenBank/DDBJ databases">
        <title>The genome of a short-lived fish provides insights into sex chromosome evolution and the genetic control of aging.</title>
        <authorList>
            <person name="Reichwald K."/>
            <person name="Felder M."/>
            <person name="Petzold A."/>
            <person name="Koch P."/>
            <person name="Groth M."/>
            <person name="Platzer M."/>
        </authorList>
    </citation>
    <scope>NUCLEOTIDE SEQUENCE</scope>
    <source>
        <tissue evidence="21">Brain</tissue>
    </source>
</reference>
<keyword evidence="21" id="KW-0418">Kinase</keyword>
<dbReference type="Pfam" id="PF05186">
    <property type="entry name" value="Dpy-30"/>
    <property type="match status" value="1"/>
</dbReference>
<evidence type="ECO:0000256" key="19">
    <source>
        <dbReference type="RuleBase" id="RU004011"/>
    </source>
</evidence>
<dbReference type="GO" id="GO:0046872">
    <property type="term" value="F:metal ion binding"/>
    <property type="evidence" value="ECO:0007669"/>
    <property type="project" value="UniProtKB-KW"/>
</dbReference>
<keyword evidence="12" id="KW-0378">Hydrolase</keyword>
<evidence type="ECO:0000256" key="4">
    <source>
        <dbReference type="ARBA" id="ARBA00004466"/>
    </source>
</evidence>
<dbReference type="SUPFAM" id="SSF54919">
    <property type="entry name" value="Nucleoside diphosphate kinase, NDK"/>
    <property type="match status" value="1"/>
</dbReference>
<evidence type="ECO:0000256" key="5">
    <source>
        <dbReference type="ARBA" id="ARBA00004496"/>
    </source>
</evidence>
<dbReference type="SMART" id="SM00562">
    <property type="entry name" value="NDK"/>
    <property type="match status" value="1"/>
</dbReference>
<proteinExistence type="inferred from homology"/>
<dbReference type="GO" id="GO:0005737">
    <property type="term" value="C:cytoplasm"/>
    <property type="evidence" value="ECO:0007669"/>
    <property type="project" value="UniProtKB-SubCell"/>
</dbReference>
<comment type="function">
    <text evidence="1">Major role in the synthesis of nucleoside triphosphates other than ATP.</text>
</comment>
<comment type="subcellular location">
    <subcellularLocation>
        <location evidence="3">Cell projection</location>
        <location evidence="3">Cilium</location>
    </subcellularLocation>
    <subcellularLocation>
        <location evidence="6">Cell projection</location>
        <location evidence="6">Lamellipodium</location>
    </subcellularLocation>
    <subcellularLocation>
        <location evidence="4">Cell projection</location>
        <location evidence="4">Ruffle</location>
    </subcellularLocation>
    <subcellularLocation>
        <location evidence="5">Cytoplasm</location>
    </subcellularLocation>
    <subcellularLocation>
        <location evidence="2">Nucleus</location>
    </subcellularLocation>
</comment>
<dbReference type="GO" id="GO:0016787">
    <property type="term" value="F:hydrolase activity"/>
    <property type="evidence" value="ECO:0007669"/>
    <property type="project" value="UniProtKB-KW"/>
</dbReference>
<evidence type="ECO:0000256" key="1">
    <source>
        <dbReference type="ARBA" id="ARBA00003465"/>
    </source>
</evidence>
<gene>
    <name evidence="21" type="primary">NME5</name>
</gene>
<dbReference type="GO" id="GO:0006241">
    <property type="term" value="P:CTP biosynthetic process"/>
    <property type="evidence" value="ECO:0007669"/>
    <property type="project" value="InterPro"/>
</dbReference>
<dbReference type="FunFam" id="3.30.70.141:FF:000010">
    <property type="entry name" value="Nucleoside diphosphate kinase 7"/>
    <property type="match status" value="1"/>
</dbReference>